<gene>
    <name evidence="8" type="ORF">RHOFW104T7_03915</name>
</gene>
<evidence type="ECO:0000256" key="2">
    <source>
        <dbReference type="ARBA" id="ARBA00011738"/>
    </source>
</evidence>
<comment type="similarity">
    <text evidence="1">Belongs to the thymidine/pyrimidine-nucleoside phosphorylase family.</text>
</comment>
<dbReference type="eggNOG" id="COG0213">
    <property type="taxonomic scope" value="Bacteria"/>
</dbReference>
<organism evidence="8 9">
    <name type="scientific">Rhodanobacter thiooxydans</name>
    <dbReference type="NCBI Taxonomy" id="416169"/>
    <lineage>
        <taxon>Bacteria</taxon>
        <taxon>Pseudomonadati</taxon>
        <taxon>Pseudomonadota</taxon>
        <taxon>Gammaproteobacteria</taxon>
        <taxon>Lysobacterales</taxon>
        <taxon>Rhodanobacteraceae</taxon>
        <taxon>Rhodanobacter</taxon>
    </lineage>
</organism>
<dbReference type="SUPFAM" id="SSF47648">
    <property type="entry name" value="Nucleoside phosphorylase/phosphoribosyltransferase N-terminal domain"/>
    <property type="match status" value="1"/>
</dbReference>
<reference evidence="8 9" key="1">
    <citation type="journal article" date="2016" name="MBio">
        <title>Lateral Gene Transfer in a Heavy Metal-Contaminated-Groundwater Microbial Community.</title>
        <authorList>
            <person name="Hemme C.L."/>
            <person name="Green S.J."/>
            <person name="Rishishwar L."/>
            <person name="Prakash O."/>
            <person name="Pettenato A."/>
            <person name="Chakraborty R."/>
            <person name="Deutschbauer A.M."/>
            <person name="Van Nostrand J.D."/>
            <person name="Wu L."/>
            <person name="He Z."/>
            <person name="Jordan I.K."/>
            <person name="Hazen T.C."/>
            <person name="Arkin A.P."/>
            <person name="Kostka J.E."/>
            <person name="Zhou J."/>
        </authorList>
    </citation>
    <scope>NUCLEOTIDE SEQUENCE [LARGE SCALE GENOMIC DNA]</scope>
    <source>
        <strain evidence="8 9">FW104-T7</strain>
    </source>
</reference>
<dbReference type="InterPro" id="IPR036566">
    <property type="entry name" value="PYNP-like_C_sf"/>
</dbReference>
<dbReference type="Gene3D" id="3.90.1170.30">
    <property type="entry name" value="Pyrimidine nucleoside phosphorylase-like, C-terminal domain"/>
    <property type="match status" value="1"/>
</dbReference>
<dbReference type="InterPro" id="IPR000312">
    <property type="entry name" value="Glycosyl_Trfase_fam3"/>
</dbReference>
<comment type="catalytic activity">
    <reaction evidence="6">
        <text>thymidine + phosphate = 2-deoxy-alpha-D-ribose 1-phosphate + thymine</text>
        <dbReference type="Rhea" id="RHEA:16037"/>
        <dbReference type="ChEBI" id="CHEBI:17748"/>
        <dbReference type="ChEBI" id="CHEBI:17821"/>
        <dbReference type="ChEBI" id="CHEBI:43474"/>
        <dbReference type="ChEBI" id="CHEBI:57259"/>
        <dbReference type="EC" id="2.4.2.4"/>
    </reaction>
</comment>
<evidence type="ECO:0000256" key="3">
    <source>
        <dbReference type="ARBA" id="ARBA00011892"/>
    </source>
</evidence>
<dbReference type="SUPFAM" id="SSF52418">
    <property type="entry name" value="Nucleoside phosphorylase/phosphoribosyltransferase catalytic domain"/>
    <property type="match status" value="1"/>
</dbReference>
<evidence type="ECO:0000256" key="4">
    <source>
        <dbReference type="ARBA" id="ARBA00022676"/>
    </source>
</evidence>
<protein>
    <recommendedName>
        <fullName evidence="3">thymidine phosphorylase</fullName>
        <ecNumber evidence="3">2.4.2.4</ecNumber>
    </recommendedName>
</protein>
<dbReference type="InterPro" id="IPR017872">
    <property type="entry name" value="Pyrmidine_PPase_CS"/>
</dbReference>
<dbReference type="GO" id="GO:0005829">
    <property type="term" value="C:cytosol"/>
    <property type="evidence" value="ECO:0007669"/>
    <property type="project" value="TreeGrafter"/>
</dbReference>
<evidence type="ECO:0000313" key="8">
    <source>
        <dbReference type="EMBL" id="KZC25348.1"/>
    </source>
</evidence>
<dbReference type="SMART" id="SM00941">
    <property type="entry name" value="PYNP_C"/>
    <property type="match status" value="1"/>
</dbReference>
<sequence length="444" mass="46062">MNAQRAAGLIRCKRDGGELDASQLRAVAQGIGSGAWSEAQVAAFAMAVAWRGMSIPECRQFTLALRDSGQCLRWDDLPGPTLDKHSTGGVGDGVSLLLAPLLAACGGYVPMISGRGLGHTGGTLDKLESLAGYEVHPSSARLRQVVREVGCAIVGQGDELVPADGRLYAVRDVTATVDVADLMVASILSKKLAGGAQALVLDIKTGNGAQLPALADARELAGRMLAVAEGSGLDLRVVYSDMGQMLGREAGNALELRAVLDLLCGRGDNPRLLALTLELAAALLCAGGLAADHGDATRQLRRARDSGEAAERFARMVAALGGPADLLQRPDAHLARAPIQREVGAPDSGYVAAVDVRALGQAVVELGGGRSRPGQALDHAVGLAEVLGCGSAVQVGQPLAIIHARHADAAEAAQRKVARAFRITSEPAPSRPLWQWHMPAEQFA</sequence>
<dbReference type="InterPro" id="IPR036320">
    <property type="entry name" value="Glycosyl_Trfase_fam3_N_dom_sf"/>
</dbReference>
<dbReference type="STRING" id="416169.RHOFW104T7_03915"/>
<dbReference type="EMBL" id="LVJS01000003">
    <property type="protein sequence ID" value="KZC25348.1"/>
    <property type="molecule type" value="Genomic_DNA"/>
</dbReference>
<dbReference type="GO" id="GO:0006213">
    <property type="term" value="P:pyrimidine nucleoside metabolic process"/>
    <property type="evidence" value="ECO:0007669"/>
    <property type="project" value="InterPro"/>
</dbReference>
<evidence type="ECO:0000313" key="9">
    <source>
        <dbReference type="Proteomes" id="UP000076131"/>
    </source>
</evidence>
<dbReference type="GO" id="GO:0004645">
    <property type="term" value="F:1,4-alpha-oligoglucan phosphorylase activity"/>
    <property type="evidence" value="ECO:0007669"/>
    <property type="project" value="InterPro"/>
</dbReference>
<dbReference type="SUPFAM" id="SSF54680">
    <property type="entry name" value="Pyrimidine nucleoside phosphorylase C-terminal domain"/>
    <property type="match status" value="1"/>
</dbReference>
<accession>A0A154QNC9</accession>
<dbReference type="Gene3D" id="1.20.970.10">
    <property type="entry name" value="Transferase, Pyrimidine Nucleoside Phosphorylase, Chain C"/>
    <property type="match status" value="1"/>
</dbReference>
<dbReference type="PROSITE" id="PS00647">
    <property type="entry name" value="THYMID_PHOSPHORYLASE"/>
    <property type="match status" value="1"/>
</dbReference>
<dbReference type="Pfam" id="PF00591">
    <property type="entry name" value="Glycos_transf_3"/>
    <property type="match status" value="1"/>
</dbReference>
<dbReference type="Pfam" id="PF02885">
    <property type="entry name" value="Glycos_trans_3N"/>
    <property type="match status" value="1"/>
</dbReference>
<dbReference type="Gene3D" id="3.40.1030.10">
    <property type="entry name" value="Nucleoside phosphorylase/phosphoribosyltransferase catalytic domain"/>
    <property type="match status" value="1"/>
</dbReference>
<evidence type="ECO:0000256" key="5">
    <source>
        <dbReference type="ARBA" id="ARBA00022679"/>
    </source>
</evidence>
<dbReference type="FunFam" id="3.40.1030.10:FF:000003">
    <property type="entry name" value="Pyrimidine-nucleoside phosphorylase"/>
    <property type="match status" value="1"/>
</dbReference>
<dbReference type="PANTHER" id="PTHR10515:SF0">
    <property type="entry name" value="THYMIDINE PHOSPHORYLASE"/>
    <property type="match status" value="1"/>
</dbReference>
<name>A0A154QNC9_9GAMM</name>
<dbReference type="EC" id="2.4.2.4" evidence="3"/>
<evidence type="ECO:0000256" key="6">
    <source>
        <dbReference type="ARBA" id="ARBA00048550"/>
    </source>
</evidence>
<dbReference type="GO" id="GO:0009032">
    <property type="term" value="F:thymidine phosphorylase activity"/>
    <property type="evidence" value="ECO:0007669"/>
    <property type="project" value="UniProtKB-EC"/>
</dbReference>
<dbReference type="Proteomes" id="UP000076131">
    <property type="component" value="Unassembled WGS sequence"/>
</dbReference>
<dbReference type="InterPro" id="IPR000053">
    <property type="entry name" value="Thymidine/pyrmidine_PPase"/>
</dbReference>
<dbReference type="NCBIfam" id="NF004490">
    <property type="entry name" value="PRK05820.1"/>
    <property type="match status" value="1"/>
</dbReference>
<dbReference type="AlphaFoldDB" id="A0A154QNC9"/>
<dbReference type="NCBIfam" id="TIGR02644">
    <property type="entry name" value="Y_phosphoryl"/>
    <property type="match status" value="1"/>
</dbReference>
<evidence type="ECO:0000259" key="7">
    <source>
        <dbReference type="SMART" id="SM00941"/>
    </source>
</evidence>
<dbReference type="InterPro" id="IPR013102">
    <property type="entry name" value="PYNP_C"/>
</dbReference>
<dbReference type="InterPro" id="IPR018090">
    <property type="entry name" value="Pyrmidine_PPas_bac/euk"/>
</dbReference>
<dbReference type="PANTHER" id="PTHR10515">
    <property type="entry name" value="THYMIDINE PHOSPHORYLASE"/>
    <property type="match status" value="1"/>
</dbReference>
<dbReference type="InterPro" id="IPR017459">
    <property type="entry name" value="Glycosyl_Trfase_fam3_N_dom"/>
</dbReference>
<dbReference type="Pfam" id="PF07831">
    <property type="entry name" value="PYNP_C"/>
    <property type="match status" value="1"/>
</dbReference>
<comment type="subunit">
    <text evidence="2">Homodimer.</text>
</comment>
<dbReference type="PIRSF" id="PIRSF000478">
    <property type="entry name" value="TP_PyNP"/>
    <property type="match status" value="1"/>
</dbReference>
<dbReference type="InterPro" id="IPR035902">
    <property type="entry name" value="Nuc_phospho_transferase"/>
</dbReference>
<keyword evidence="4" id="KW-0328">Glycosyltransferase</keyword>
<keyword evidence="5" id="KW-0808">Transferase</keyword>
<proteinExistence type="inferred from homology"/>
<comment type="caution">
    <text evidence="8">The sequence shown here is derived from an EMBL/GenBank/DDBJ whole genome shotgun (WGS) entry which is preliminary data.</text>
</comment>
<keyword evidence="9" id="KW-1185">Reference proteome</keyword>
<feature type="domain" description="Pyrimidine nucleoside phosphorylase C-terminal" evidence="7">
    <location>
        <begin position="350"/>
        <end position="424"/>
    </location>
</feature>
<dbReference type="RefSeq" id="WP_063107501.1">
    <property type="nucleotide sequence ID" value="NZ_LVJS01000003.1"/>
</dbReference>
<evidence type="ECO:0000256" key="1">
    <source>
        <dbReference type="ARBA" id="ARBA00006915"/>
    </source>
</evidence>
<dbReference type="GO" id="GO:0006206">
    <property type="term" value="P:pyrimidine nucleobase metabolic process"/>
    <property type="evidence" value="ECO:0007669"/>
    <property type="project" value="InterPro"/>
</dbReference>